<dbReference type="HOGENOM" id="CLU_001265_30_13_1"/>
<dbReference type="InterPro" id="IPR036259">
    <property type="entry name" value="MFS_trans_sf"/>
</dbReference>
<protein>
    <submittedName>
        <fullName evidence="12">Hexose transporter</fullName>
    </submittedName>
</protein>
<comment type="subcellular location">
    <subcellularLocation>
        <location evidence="1">Membrane</location>
        <topology evidence="1">Multi-pass membrane protein</topology>
    </subcellularLocation>
</comment>
<reference evidence="12 13" key="1">
    <citation type="journal article" date="2010" name="Proc. Natl. Acad. Sci. U.S.A.">
        <title>Insights into evolution of multicellular fungi from the assembled chromosomes of the mushroom Coprinopsis cinerea (Coprinus cinereus).</title>
        <authorList>
            <person name="Stajich J.E."/>
            <person name="Wilke S.K."/>
            <person name="Ahren D."/>
            <person name="Au C.H."/>
            <person name="Birren B.W."/>
            <person name="Borodovsky M."/>
            <person name="Burns C."/>
            <person name="Canback B."/>
            <person name="Casselton L.A."/>
            <person name="Cheng C.K."/>
            <person name="Deng J."/>
            <person name="Dietrich F.S."/>
            <person name="Fargo D.C."/>
            <person name="Farman M.L."/>
            <person name="Gathman A.C."/>
            <person name="Goldberg J."/>
            <person name="Guigo R."/>
            <person name="Hoegger P.J."/>
            <person name="Hooker J.B."/>
            <person name="Huggins A."/>
            <person name="James T.Y."/>
            <person name="Kamada T."/>
            <person name="Kilaru S."/>
            <person name="Kodira C."/>
            <person name="Kues U."/>
            <person name="Kupfer D."/>
            <person name="Kwan H.S."/>
            <person name="Lomsadze A."/>
            <person name="Li W."/>
            <person name="Lilly W.W."/>
            <person name="Ma L.J."/>
            <person name="Mackey A.J."/>
            <person name="Manning G."/>
            <person name="Martin F."/>
            <person name="Muraguchi H."/>
            <person name="Natvig D.O."/>
            <person name="Palmerini H."/>
            <person name="Ramesh M.A."/>
            <person name="Rehmeyer C.J."/>
            <person name="Roe B.A."/>
            <person name="Shenoy N."/>
            <person name="Stanke M."/>
            <person name="Ter-Hovhannisyan V."/>
            <person name="Tunlid A."/>
            <person name="Velagapudi R."/>
            <person name="Vision T.J."/>
            <person name="Zeng Q."/>
            <person name="Zolan M.E."/>
            <person name="Pukkila P.J."/>
        </authorList>
    </citation>
    <scope>NUCLEOTIDE SEQUENCE [LARGE SCALE GENOMIC DNA]</scope>
    <source>
        <strain evidence="13">Okayama-7 / 130 / ATCC MYA-4618 / FGSC 9003</strain>
    </source>
</reference>
<dbReference type="GeneID" id="6016715"/>
<comment type="catalytic activity">
    <reaction evidence="7">
        <text>myo-inositol(out) + H(+)(out) = myo-inositol(in) + H(+)(in)</text>
        <dbReference type="Rhea" id="RHEA:60364"/>
        <dbReference type="ChEBI" id="CHEBI:15378"/>
        <dbReference type="ChEBI" id="CHEBI:17268"/>
    </reaction>
</comment>
<feature type="transmembrane region" description="Helical" evidence="10">
    <location>
        <begin position="196"/>
        <end position="217"/>
    </location>
</feature>
<feature type="transmembrane region" description="Helical" evidence="10">
    <location>
        <begin position="455"/>
        <end position="475"/>
    </location>
</feature>
<name>A8PB22_COPC7</name>
<keyword evidence="6 10" id="KW-0472">Membrane</keyword>
<dbReference type="PANTHER" id="PTHR48022:SF64">
    <property type="entry name" value="MAJOR FACILITATOR SUPERFAMILY (MFS) PROFILE DOMAIN-CONTAINING PROTEIN"/>
    <property type="match status" value="1"/>
</dbReference>
<comment type="caution">
    <text evidence="12">The sequence shown here is derived from an EMBL/GenBank/DDBJ whole genome shotgun (WGS) entry which is preliminary data.</text>
</comment>
<dbReference type="VEuPathDB" id="FungiDB:CC1G_12848"/>
<feature type="transmembrane region" description="Helical" evidence="10">
    <location>
        <begin position="34"/>
        <end position="55"/>
    </location>
</feature>
<evidence type="ECO:0000256" key="4">
    <source>
        <dbReference type="ARBA" id="ARBA00022692"/>
    </source>
</evidence>
<dbReference type="InterPro" id="IPR020846">
    <property type="entry name" value="MFS_dom"/>
</dbReference>
<feature type="transmembrane region" description="Helical" evidence="10">
    <location>
        <begin position="105"/>
        <end position="124"/>
    </location>
</feature>
<organism evidence="12 13">
    <name type="scientific">Coprinopsis cinerea (strain Okayama-7 / 130 / ATCC MYA-4618 / FGSC 9003)</name>
    <name type="common">Inky cap fungus</name>
    <name type="synonym">Hormographiella aspergillata</name>
    <dbReference type="NCBI Taxonomy" id="240176"/>
    <lineage>
        <taxon>Eukaryota</taxon>
        <taxon>Fungi</taxon>
        <taxon>Dikarya</taxon>
        <taxon>Basidiomycota</taxon>
        <taxon>Agaricomycotina</taxon>
        <taxon>Agaricomycetes</taxon>
        <taxon>Agaricomycetidae</taxon>
        <taxon>Agaricales</taxon>
        <taxon>Agaricineae</taxon>
        <taxon>Psathyrellaceae</taxon>
        <taxon>Coprinopsis</taxon>
    </lineage>
</organism>
<evidence type="ECO:0000313" key="13">
    <source>
        <dbReference type="Proteomes" id="UP000001861"/>
    </source>
</evidence>
<evidence type="ECO:0000256" key="8">
    <source>
        <dbReference type="RuleBase" id="RU003346"/>
    </source>
</evidence>
<dbReference type="KEGG" id="cci:CC1G_12848"/>
<dbReference type="PROSITE" id="PS00216">
    <property type="entry name" value="SUGAR_TRANSPORT_1"/>
    <property type="match status" value="1"/>
</dbReference>
<evidence type="ECO:0000256" key="10">
    <source>
        <dbReference type="SAM" id="Phobius"/>
    </source>
</evidence>
<dbReference type="RefSeq" id="XP_001840091.2">
    <property type="nucleotide sequence ID" value="XM_001840039.2"/>
</dbReference>
<dbReference type="PRINTS" id="PR00171">
    <property type="entry name" value="SUGRTRNSPORT"/>
</dbReference>
<keyword evidence="5 10" id="KW-1133">Transmembrane helix</keyword>
<evidence type="ECO:0000259" key="11">
    <source>
        <dbReference type="PROSITE" id="PS50850"/>
    </source>
</evidence>
<evidence type="ECO:0000256" key="5">
    <source>
        <dbReference type="ARBA" id="ARBA00022989"/>
    </source>
</evidence>
<proteinExistence type="inferred from homology"/>
<feature type="compositionally biased region" description="Basic and acidic residues" evidence="9">
    <location>
        <begin position="506"/>
        <end position="525"/>
    </location>
</feature>
<evidence type="ECO:0000256" key="6">
    <source>
        <dbReference type="ARBA" id="ARBA00023136"/>
    </source>
</evidence>
<evidence type="ECO:0000256" key="7">
    <source>
        <dbReference type="ARBA" id="ARBA00049119"/>
    </source>
</evidence>
<dbReference type="InParanoid" id="A8PB22"/>
<gene>
    <name evidence="12" type="ORF">CC1G_12848</name>
</gene>
<feature type="transmembrane region" description="Helical" evidence="10">
    <location>
        <begin position="353"/>
        <end position="377"/>
    </location>
</feature>
<feature type="transmembrane region" description="Helical" evidence="10">
    <location>
        <begin position="289"/>
        <end position="309"/>
    </location>
</feature>
<dbReference type="EMBL" id="AACS02000004">
    <property type="protein sequence ID" value="EAU81720.2"/>
    <property type="molecule type" value="Genomic_DNA"/>
</dbReference>
<evidence type="ECO:0000256" key="2">
    <source>
        <dbReference type="ARBA" id="ARBA00010992"/>
    </source>
</evidence>
<dbReference type="eggNOG" id="KOG0254">
    <property type="taxonomic scope" value="Eukaryota"/>
</dbReference>
<evidence type="ECO:0000256" key="1">
    <source>
        <dbReference type="ARBA" id="ARBA00004141"/>
    </source>
</evidence>
<feature type="transmembrane region" description="Helical" evidence="10">
    <location>
        <begin position="389"/>
        <end position="414"/>
    </location>
</feature>
<dbReference type="PANTHER" id="PTHR48022">
    <property type="entry name" value="PLASTIDIC GLUCOSE TRANSPORTER 4"/>
    <property type="match status" value="1"/>
</dbReference>
<feature type="transmembrane region" description="Helical" evidence="10">
    <location>
        <begin position="130"/>
        <end position="152"/>
    </location>
</feature>
<accession>A8PB22</accession>
<evidence type="ECO:0000313" key="12">
    <source>
        <dbReference type="EMBL" id="EAU81720.2"/>
    </source>
</evidence>
<sequence>MAGGPIAKEDGNIDYRTLVDPNKKWYNNRRLMTLNAWMVLLLITSSTVGYDGSLLNGLQSIDNWHEYFGDPDDNMLGLFSAIQNIGSFCAYFFAPYISDGLGRRASIFVGCVIMIAATAIQTAAQNVAMFLAARFFIGFGVAFAACAAPLLISEIAYPTHRAPLTSAYNALWYSGSIVAAWTTYGTEFMRNSTWAWRIPSVLQALPSIIQIGLIFFCPESPRWLINKGRNEQALKILAYYHADGNEEDPLVKYEYEEIKAAIELDRQVAQSVGWKTLIATPGNRRRMRIIIALAFFSQWSGNGLVSYYLNKVFDTVGITNSSTQLLINGILQVWNLAWALGAAFVVERAGRRLLFLTSLGTMTLFFTIMTICAAVYARDAERFEKAGHAFIAFIFLYYAAYDIALSPLIVSYTVEILPFQIRAKGLSAFNIAISLSLVFNQYVNPVALGKLQWKYYIVYVCWLAFEFVFCWFFVVETKNRTLEETAALFDGNEKTDELAANTAAAVDDKDASQDEKLSIRGEQKA</sequence>
<dbReference type="InterPro" id="IPR005829">
    <property type="entry name" value="Sugar_transporter_CS"/>
</dbReference>
<dbReference type="InterPro" id="IPR005828">
    <property type="entry name" value="MFS_sugar_transport-like"/>
</dbReference>
<feature type="transmembrane region" description="Helical" evidence="10">
    <location>
        <begin position="164"/>
        <end position="184"/>
    </location>
</feature>
<evidence type="ECO:0000256" key="9">
    <source>
        <dbReference type="SAM" id="MobiDB-lite"/>
    </source>
</evidence>
<keyword evidence="4 10" id="KW-0812">Transmembrane</keyword>
<dbReference type="Gene3D" id="1.20.1250.20">
    <property type="entry name" value="MFS general substrate transporter like domains"/>
    <property type="match status" value="1"/>
</dbReference>
<dbReference type="Pfam" id="PF00083">
    <property type="entry name" value="Sugar_tr"/>
    <property type="match status" value="1"/>
</dbReference>
<feature type="transmembrane region" description="Helical" evidence="10">
    <location>
        <begin position="329"/>
        <end position="346"/>
    </location>
</feature>
<dbReference type="AlphaFoldDB" id="A8PB22"/>
<dbReference type="OMA" id="LPFCAWF"/>
<feature type="transmembrane region" description="Helical" evidence="10">
    <location>
        <begin position="426"/>
        <end position="443"/>
    </location>
</feature>
<dbReference type="Proteomes" id="UP000001861">
    <property type="component" value="Unassembled WGS sequence"/>
</dbReference>
<keyword evidence="3 8" id="KW-0813">Transport</keyword>
<feature type="domain" description="Major facilitator superfamily (MFS) profile" evidence="11">
    <location>
        <begin position="37"/>
        <end position="478"/>
    </location>
</feature>
<keyword evidence="13" id="KW-1185">Reference proteome</keyword>
<dbReference type="NCBIfam" id="TIGR00879">
    <property type="entry name" value="SP"/>
    <property type="match status" value="1"/>
</dbReference>
<dbReference type="OrthoDB" id="6133115at2759"/>
<evidence type="ECO:0000256" key="3">
    <source>
        <dbReference type="ARBA" id="ARBA00022448"/>
    </source>
</evidence>
<dbReference type="InterPro" id="IPR003663">
    <property type="entry name" value="Sugar/inositol_transpt"/>
</dbReference>
<dbReference type="InterPro" id="IPR050360">
    <property type="entry name" value="MFS_Sugar_Transporters"/>
</dbReference>
<dbReference type="GO" id="GO:0016020">
    <property type="term" value="C:membrane"/>
    <property type="evidence" value="ECO:0007669"/>
    <property type="project" value="UniProtKB-SubCell"/>
</dbReference>
<dbReference type="FunFam" id="1.20.1250.20:FF:000117">
    <property type="entry name" value="MFS hexose transporter"/>
    <property type="match status" value="1"/>
</dbReference>
<dbReference type="GO" id="GO:0005351">
    <property type="term" value="F:carbohydrate:proton symporter activity"/>
    <property type="evidence" value="ECO:0007669"/>
    <property type="project" value="TreeGrafter"/>
</dbReference>
<comment type="similarity">
    <text evidence="2 8">Belongs to the major facilitator superfamily. Sugar transporter (TC 2.A.1.1) family.</text>
</comment>
<dbReference type="PROSITE" id="PS50850">
    <property type="entry name" value="MFS"/>
    <property type="match status" value="1"/>
</dbReference>
<dbReference type="SUPFAM" id="SSF103473">
    <property type="entry name" value="MFS general substrate transporter"/>
    <property type="match status" value="1"/>
</dbReference>
<dbReference type="STRING" id="240176.A8PB22"/>
<feature type="region of interest" description="Disordered" evidence="9">
    <location>
        <begin position="503"/>
        <end position="525"/>
    </location>
</feature>
<feature type="transmembrane region" description="Helical" evidence="10">
    <location>
        <begin position="75"/>
        <end position="93"/>
    </location>
</feature>